<dbReference type="HOGENOM" id="CLU_085612_0_0_2"/>
<dbReference type="InParanoid" id="H9ZZR5"/>
<gene>
    <name evidence="3" type="ordered locus">FFONT_0231</name>
</gene>
<dbReference type="RefSeq" id="WP_014557371.1">
    <property type="nucleotide sequence ID" value="NC_017461.1"/>
</dbReference>
<dbReference type="eggNOG" id="arCOG06689">
    <property type="taxonomic scope" value="Archaea"/>
</dbReference>
<evidence type="ECO:0000256" key="1">
    <source>
        <dbReference type="SAM" id="Phobius"/>
    </source>
</evidence>
<keyword evidence="1" id="KW-0472">Membrane</keyword>
<organism evidence="3 4">
    <name type="scientific">Fervidicoccus fontis (strain DSM 19380 / JCM 18336 / VKM B-2539 / Kam940)</name>
    <dbReference type="NCBI Taxonomy" id="1163730"/>
    <lineage>
        <taxon>Archaea</taxon>
        <taxon>Thermoproteota</taxon>
        <taxon>Thermoprotei</taxon>
        <taxon>Fervidicoccales</taxon>
        <taxon>Fervidicoccaceae</taxon>
        <taxon>Fervidicoccus</taxon>
    </lineage>
</organism>
<feature type="transmembrane region" description="Helical" evidence="1">
    <location>
        <begin position="222"/>
        <end position="241"/>
    </location>
</feature>
<evidence type="ECO:0000259" key="2">
    <source>
        <dbReference type="Pfam" id="PF14018"/>
    </source>
</evidence>
<dbReference type="AlphaFoldDB" id="H9ZZR5"/>
<accession>H9ZZR5</accession>
<dbReference type="Pfam" id="PF14018">
    <property type="entry name" value="DUF4234"/>
    <property type="match status" value="1"/>
</dbReference>
<dbReference type="InterPro" id="IPR025328">
    <property type="entry name" value="DUF4234"/>
</dbReference>
<evidence type="ECO:0000313" key="4">
    <source>
        <dbReference type="Proteomes" id="UP000007391"/>
    </source>
</evidence>
<proteinExistence type="predicted"/>
<reference evidence="4" key="1">
    <citation type="submission" date="2012-03" db="EMBL/GenBank/DDBJ databases">
        <title>Fervidicoccus fontis complete genome analysis confirms its distinct phylogenetic position and predicts its environmental function.</title>
        <authorList>
            <person name="Lebedinsky A.V."/>
            <person name="Mardanov A.V."/>
            <person name="Gumerov V.M."/>
            <person name="Beletsky A.V."/>
            <person name="Kublanov I.V."/>
            <person name="Perevalova A.A."/>
            <person name="Bonch-Osmolovskaya E.A."/>
            <person name="Ravin N.V."/>
            <person name="Skryabin K.G."/>
        </authorList>
    </citation>
    <scope>NUCLEOTIDE SEQUENCE [LARGE SCALE GENOMIC DNA]</scope>
    <source>
        <strain evidence="4">DSM 19380 / VKM B-2539 / Kam940</strain>
    </source>
</reference>
<sequence>MSSEKERVEALLKKVEEISQESKKSDYKMPVILPFLPAILYFVAVILLAIGMLYSSPSIEYPYSSYSYLQESSHSFNDSVFSSLLILFGFLVIIISIFINFYVIYKWVKRRNDHFLRNMSFYENIAEITNLLKFKRVYSIKSRLNELKDINNNIKSAIVNSILIIVPFYILYVYHFINKDFVKHSQKERLLLSEVIDEIREKVPLFTRRIEEFAEVPDRSTLLYVILYFITCGLFGIYWVYTLTNDPNRHFESHQIIEKELITALKEILSKQ</sequence>
<feature type="transmembrane region" description="Helical" evidence="1">
    <location>
        <begin position="80"/>
        <end position="105"/>
    </location>
</feature>
<reference evidence="3 4" key="2">
    <citation type="journal article" date="2014" name="Extremophiles">
        <title>Analysis of the complete genome of Fervidococcus fontis confirms the distinct phylogenetic position of the order Fervidicoccales and suggests its environmental function.</title>
        <authorList>
            <person name="Lebedinsky A.V."/>
            <person name="Mardanov A.V."/>
            <person name="Kublanov I.V."/>
            <person name="Gumerov V.M."/>
            <person name="Beletsky A.V."/>
            <person name="Perevalova A.A."/>
            <person name="Bidzhieva S.Kh."/>
            <person name="Bonch-Osmolovskaya E.A."/>
            <person name="Skryabin K.G."/>
            <person name="Ravin N.V."/>
        </authorList>
    </citation>
    <scope>NUCLEOTIDE SEQUENCE [LARGE SCALE GENOMIC DNA]</scope>
    <source>
        <strain evidence="4">DSM 19380 / VKM B-2539 / Kam940</strain>
    </source>
</reference>
<protein>
    <recommendedName>
        <fullName evidence="2">DUF4234 domain-containing protein</fullName>
    </recommendedName>
</protein>
<dbReference type="KEGG" id="ffo:FFONT_0231"/>
<dbReference type="EMBL" id="CP003423">
    <property type="protein sequence ID" value="AFH42222.1"/>
    <property type="molecule type" value="Genomic_DNA"/>
</dbReference>
<keyword evidence="1" id="KW-1133">Transmembrane helix</keyword>
<evidence type="ECO:0000313" key="3">
    <source>
        <dbReference type="EMBL" id="AFH42222.1"/>
    </source>
</evidence>
<name>H9ZZR5_FERFK</name>
<dbReference type="OrthoDB" id="358884at2157"/>
<feature type="transmembrane region" description="Helical" evidence="1">
    <location>
        <begin position="157"/>
        <end position="177"/>
    </location>
</feature>
<keyword evidence="1" id="KW-0812">Transmembrane</keyword>
<keyword evidence="4" id="KW-1185">Reference proteome</keyword>
<feature type="transmembrane region" description="Helical" evidence="1">
    <location>
        <begin position="31"/>
        <end position="54"/>
    </location>
</feature>
<dbReference type="GeneID" id="12449299"/>
<dbReference type="Proteomes" id="UP000007391">
    <property type="component" value="Chromosome"/>
</dbReference>
<feature type="domain" description="DUF4234" evidence="2">
    <location>
        <begin position="219"/>
        <end position="253"/>
    </location>
</feature>